<dbReference type="InterPro" id="IPR012296">
    <property type="entry name" value="Nuclease_put_TT1808"/>
</dbReference>
<keyword evidence="4" id="KW-1185">Reference proteome</keyword>
<accession>A0A7W8VF63</accession>
<dbReference type="Gene3D" id="3.90.1570.10">
    <property type="entry name" value="tt1808, chain A"/>
    <property type="match status" value="1"/>
</dbReference>
<keyword evidence="3" id="KW-0540">Nuclease</keyword>
<feature type="compositionally biased region" description="Basic and acidic residues" evidence="1">
    <location>
        <begin position="189"/>
        <end position="201"/>
    </location>
</feature>
<feature type="region of interest" description="Disordered" evidence="1">
    <location>
        <begin position="178"/>
        <end position="201"/>
    </location>
</feature>
<dbReference type="Pfam" id="PF05685">
    <property type="entry name" value="Uma2"/>
    <property type="match status" value="1"/>
</dbReference>
<organism evidence="3 4">
    <name type="scientific">Nocardiopsis composta</name>
    <dbReference type="NCBI Taxonomy" id="157465"/>
    <lineage>
        <taxon>Bacteria</taxon>
        <taxon>Bacillati</taxon>
        <taxon>Actinomycetota</taxon>
        <taxon>Actinomycetes</taxon>
        <taxon>Streptosporangiales</taxon>
        <taxon>Nocardiopsidaceae</taxon>
        <taxon>Nocardiopsis</taxon>
    </lineage>
</organism>
<sequence>MAEPELVSDRDDAQFELLLRTRRELDVPDGWRAEIIDGDIRLMAPPSDPHNLIANRIHKVLARHVPDEWGVYQTLGVHIGKIDDLYVPDVVVIPDAVVSDPEKSPNPAEEALLVVEIVSRGNAGSDRKKKLWGYAHGNVPLYLLVDRWSAGGPSVTLYEQPEGGFYRKHSTVPFGEKVHLPEPIGSEVDTERFPGPDWGRS</sequence>
<evidence type="ECO:0000256" key="1">
    <source>
        <dbReference type="SAM" id="MobiDB-lite"/>
    </source>
</evidence>
<evidence type="ECO:0000313" key="3">
    <source>
        <dbReference type="EMBL" id="MBB5434246.1"/>
    </source>
</evidence>
<proteinExistence type="predicted"/>
<keyword evidence="3" id="KW-0255">Endonuclease</keyword>
<comment type="caution">
    <text evidence="3">The sequence shown here is derived from an EMBL/GenBank/DDBJ whole genome shotgun (WGS) entry which is preliminary data.</text>
</comment>
<dbReference type="InterPro" id="IPR008538">
    <property type="entry name" value="Uma2"/>
</dbReference>
<dbReference type="InterPro" id="IPR011335">
    <property type="entry name" value="Restrct_endonuc-II-like"/>
</dbReference>
<dbReference type="Proteomes" id="UP000572635">
    <property type="component" value="Unassembled WGS sequence"/>
</dbReference>
<dbReference type="PANTHER" id="PTHR35400:SF3">
    <property type="entry name" value="SLL1072 PROTEIN"/>
    <property type="match status" value="1"/>
</dbReference>
<dbReference type="CDD" id="cd06260">
    <property type="entry name" value="DUF820-like"/>
    <property type="match status" value="1"/>
</dbReference>
<reference evidence="3 4" key="1">
    <citation type="submission" date="2020-08" db="EMBL/GenBank/DDBJ databases">
        <title>Sequencing the genomes of 1000 actinobacteria strains.</title>
        <authorList>
            <person name="Klenk H.-P."/>
        </authorList>
    </citation>
    <scope>NUCLEOTIDE SEQUENCE [LARGE SCALE GENOMIC DNA]</scope>
    <source>
        <strain evidence="3 4">DSM 44551</strain>
    </source>
</reference>
<gene>
    <name evidence="3" type="ORF">HDA36_004330</name>
</gene>
<name>A0A7W8VF63_9ACTN</name>
<dbReference type="GO" id="GO:0004519">
    <property type="term" value="F:endonuclease activity"/>
    <property type="evidence" value="ECO:0007669"/>
    <property type="project" value="UniProtKB-KW"/>
</dbReference>
<dbReference type="PANTHER" id="PTHR35400">
    <property type="entry name" value="SLR1083 PROTEIN"/>
    <property type="match status" value="1"/>
</dbReference>
<dbReference type="RefSeq" id="WP_184394718.1">
    <property type="nucleotide sequence ID" value="NZ_BAAAJD010000021.1"/>
</dbReference>
<protein>
    <submittedName>
        <fullName evidence="3">Uma2 family endonuclease</fullName>
    </submittedName>
</protein>
<dbReference type="AlphaFoldDB" id="A0A7W8VF63"/>
<feature type="domain" description="Putative restriction endonuclease" evidence="2">
    <location>
        <begin position="25"/>
        <end position="184"/>
    </location>
</feature>
<dbReference type="SUPFAM" id="SSF52980">
    <property type="entry name" value="Restriction endonuclease-like"/>
    <property type="match status" value="1"/>
</dbReference>
<keyword evidence="3" id="KW-0378">Hydrolase</keyword>
<evidence type="ECO:0000313" key="4">
    <source>
        <dbReference type="Proteomes" id="UP000572635"/>
    </source>
</evidence>
<dbReference type="EMBL" id="JACHDB010000001">
    <property type="protein sequence ID" value="MBB5434246.1"/>
    <property type="molecule type" value="Genomic_DNA"/>
</dbReference>
<evidence type="ECO:0000259" key="2">
    <source>
        <dbReference type="Pfam" id="PF05685"/>
    </source>
</evidence>